<dbReference type="InterPro" id="IPR000276">
    <property type="entry name" value="GPCR_Rhodpsn"/>
</dbReference>
<dbReference type="GO" id="GO:0032870">
    <property type="term" value="P:cellular response to hormone stimulus"/>
    <property type="evidence" value="ECO:0007669"/>
    <property type="project" value="TreeGrafter"/>
</dbReference>
<dbReference type="RefSeq" id="XP_022673439.1">
    <property type="nucleotide sequence ID" value="XM_022817704.1"/>
</dbReference>
<evidence type="ECO:0000256" key="3">
    <source>
        <dbReference type="ARBA" id="ARBA00022475"/>
    </source>
</evidence>
<keyword evidence="7" id="KW-0675">Receptor</keyword>
<feature type="transmembrane region" description="Helical" evidence="8">
    <location>
        <begin position="78"/>
        <end position="98"/>
    </location>
</feature>
<evidence type="ECO:0000313" key="10">
    <source>
        <dbReference type="EnsemblMetazoa" id="XP_022673439"/>
    </source>
</evidence>
<dbReference type="PANTHER" id="PTHR24241">
    <property type="entry name" value="NEUROPEPTIDE RECEPTOR-RELATED G-PROTEIN COUPLED RECEPTOR"/>
    <property type="match status" value="1"/>
</dbReference>
<feature type="transmembrane region" description="Helical" evidence="8">
    <location>
        <begin position="219"/>
        <end position="239"/>
    </location>
</feature>
<dbReference type="InterPro" id="IPR017452">
    <property type="entry name" value="GPCR_Rhodpsn_7TM"/>
</dbReference>
<dbReference type="EnsemblMetazoa" id="XM_022817704">
    <property type="protein sequence ID" value="XP_022673439"/>
    <property type="gene ID" value="LOC111255586"/>
</dbReference>
<feature type="transmembrane region" description="Helical" evidence="8">
    <location>
        <begin position="302"/>
        <end position="326"/>
    </location>
</feature>
<dbReference type="PROSITE" id="PS50262">
    <property type="entry name" value="G_PROTEIN_RECEP_F1_2"/>
    <property type="match status" value="1"/>
</dbReference>
<evidence type="ECO:0000313" key="11">
    <source>
        <dbReference type="Proteomes" id="UP000594260"/>
    </source>
</evidence>
<dbReference type="SUPFAM" id="SSF81321">
    <property type="entry name" value="Family A G protein-coupled receptor-like"/>
    <property type="match status" value="2"/>
</dbReference>
<keyword evidence="3" id="KW-1003">Cell membrane</keyword>
<feature type="transmembrane region" description="Helical" evidence="8">
    <location>
        <begin position="421"/>
        <end position="443"/>
    </location>
</feature>
<name>A0A7M7MFS8_VARDE</name>
<protein>
    <recommendedName>
        <fullName evidence="9">G-protein coupled receptors family 1 profile domain-containing protein</fullName>
    </recommendedName>
</protein>
<evidence type="ECO:0000256" key="8">
    <source>
        <dbReference type="SAM" id="Phobius"/>
    </source>
</evidence>
<dbReference type="AlphaFoldDB" id="A0A7M7MFS8"/>
<dbReference type="PANTHER" id="PTHR24241:SF161">
    <property type="entry name" value="G-PROTEIN COUPLED RECEPTORS FAMILY 1 PROFILE DOMAIN-CONTAINING PROTEIN"/>
    <property type="match status" value="1"/>
</dbReference>
<dbReference type="InParanoid" id="A0A7M7MFS8"/>
<comment type="subcellular location">
    <subcellularLocation>
        <location evidence="1">Cell membrane</location>
        <topology evidence="1">Multi-pass membrane protein</topology>
    </subcellularLocation>
</comment>
<dbReference type="GO" id="GO:0005000">
    <property type="term" value="F:vasopressin receptor activity"/>
    <property type="evidence" value="ECO:0007669"/>
    <property type="project" value="TreeGrafter"/>
</dbReference>
<feature type="domain" description="G-protein coupled receptors family 1 profile" evidence="9">
    <location>
        <begin position="39"/>
        <end position="440"/>
    </location>
</feature>
<sequence>MVSSEEVTEDEMVMLEPDDWVSSVKCSTLLLIFVMTLSSNMFVLWAVFLRSRSYRFCARSVYGKVSKRARRSSSLSRVQLFMMHLSIADILVALLNILPQLAWDITARFYGGALLCKFVKYAQVLVLYLSTYILTGMSLDRLVSMRAIHTQWKAGMRANHRSSSTRRTEKATSTEMSSSKLICKRNGSLSGGSSGKTKRFSHGFNSHQSRAGYRKFAKLLIALAWLLSSMLALPQLFIFSYTASPIANNATRINNNRIRLNDKLIDGQGVNTPMAESNSTGTVSVRYDCRADFSWHPHGMEIYVTSFVVIILGVPASLMLFCYGYMCIIILRIQRSYICNESQPLSTTQVPQFAQGTTSCYGNTSSGFAASSKKLTAAKIRLMKMTFSIVLAFIFCWSPFCVAELFRAYTLPVDNAQVSPMFMILLLLASLNSAVNPWIYAAFYTNRYAKRHQSKAKTSSLRYSGAVAGGSTETRLIIPMSAC</sequence>
<dbReference type="GO" id="GO:0042277">
    <property type="term" value="F:peptide binding"/>
    <property type="evidence" value="ECO:0007669"/>
    <property type="project" value="TreeGrafter"/>
</dbReference>
<reference evidence="10" key="1">
    <citation type="submission" date="2021-01" db="UniProtKB">
        <authorList>
            <consortium name="EnsemblMetazoa"/>
        </authorList>
    </citation>
    <scope>IDENTIFICATION</scope>
</reference>
<feature type="transmembrane region" description="Helical" evidence="8">
    <location>
        <begin position="118"/>
        <end position="139"/>
    </location>
</feature>
<dbReference type="OrthoDB" id="5987909at2759"/>
<dbReference type="GO" id="GO:0005886">
    <property type="term" value="C:plasma membrane"/>
    <property type="evidence" value="ECO:0007669"/>
    <property type="project" value="UniProtKB-SubCell"/>
</dbReference>
<keyword evidence="11" id="KW-1185">Reference proteome</keyword>
<evidence type="ECO:0000259" key="9">
    <source>
        <dbReference type="PROSITE" id="PS50262"/>
    </source>
</evidence>
<dbReference type="Proteomes" id="UP000594260">
    <property type="component" value="Unplaced"/>
</dbReference>
<evidence type="ECO:0000256" key="7">
    <source>
        <dbReference type="ARBA" id="ARBA00023170"/>
    </source>
</evidence>
<keyword evidence="4 8" id="KW-0812">Transmembrane</keyword>
<evidence type="ECO:0000256" key="6">
    <source>
        <dbReference type="ARBA" id="ARBA00023136"/>
    </source>
</evidence>
<evidence type="ECO:0000256" key="4">
    <source>
        <dbReference type="ARBA" id="ARBA00022692"/>
    </source>
</evidence>
<proteinExistence type="inferred from homology"/>
<dbReference type="Gene3D" id="1.20.1070.10">
    <property type="entry name" value="Rhodopsin 7-helix transmembrane proteins"/>
    <property type="match status" value="1"/>
</dbReference>
<dbReference type="PRINTS" id="PR00237">
    <property type="entry name" value="GPCRRHODOPSN"/>
</dbReference>
<dbReference type="GeneID" id="111255586"/>
<keyword evidence="6 8" id="KW-0472">Membrane</keyword>
<evidence type="ECO:0000256" key="1">
    <source>
        <dbReference type="ARBA" id="ARBA00004651"/>
    </source>
</evidence>
<evidence type="ECO:0000256" key="2">
    <source>
        <dbReference type="ARBA" id="ARBA00010663"/>
    </source>
</evidence>
<keyword evidence="5 8" id="KW-1133">Transmembrane helix</keyword>
<organism evidence="10 11">
    <name type="scientific">Varroa destructor</name>
    <name type="common">Honeybee mite</name>
    <dbReference type="NCBI Taxonomy" id="109461"/>
    <lineage>
        <taxon>Eukaryota</taxon>
        <taxon>Metazoa</taxon>
        <taxon>Ecdysozoa</taxon>
        <taxon>Arthropoda</taxon>
        <taxon>Chelicerata</taxon>
        <taxon>Arachnida</taxon>
        <taxon>Acari</taxon>
        <taxon>Parasitiformes</taxon>
        <taxon>Mesostigmata</taxon>
        <taxon>Gamasina</taxon>
        <taxon>Dermanyssoidea</taxon>
        <taxon>Varroidae</taxon>
        <taxon>Varroa</taxon>
    </lineage>
</organism>
<dbReference type="KEGG" id="vde:111255586"/>
<feature type="transmembrane region" description="Helical" evidence="8">
    <location>
        <begin position="389"/>
        <end position="409"/>
    </location>
</feature>
<evidence type="ECO:0000256" key="5">
    <source>
        <dbReference type="ARBA" id="ARBA00022989"/>
    </source>
</evidence>
<feature type="transmembrane region" description="Helical" evidence="8">
    <location>
        <begin position="29"/>
        <end position="49"/>
    </location>
</feature>
<comment type="similarity">
    <text evidence="2">Belongs to the G-protein coupled receptor 1 family.</text>
</comment>
<dbReference type="Pfam" id="PF00001">
    <property type="entry name" value="7tm_1"/>
    <property type="match status" value="2"/>
</dbReference>
<accession>A0A7M7MFS8</accession>